<accession>A0ABU1T4U3</accession>
<gene>
    <name evidence="2" type="ORF">J2W55_000245</name>
</gene>
<name>A0ABU1T4U3_9SPHI</name>
<sequence length="278" mass="32401">MIDTPAISIIMPCYNQAIYLAEALDSVLAQTYINWECIIVNDGSPDDTAQIASVYLKRDNRIKYLHKKNGGLSSARNRGIELAKSEFILPLDADDLIHEKYIETALKAFLDNPALSLVYCKAEKFGVEEGPWNLSDYSFQNLLLKNCIFCSAVYRKRDWELAGGYDELLTSWEDWDLWIKILNPTSLVYQIPEVFFYYRIKNESMLKSITNRLHDELEWRLVFNNKEKYQQQFNTPLQNVLRVSHLEQKVDSILNSRSYKVGNFMLKPLSMLKNLFKK</sequence>
<dbReference type="InterPro" id="IPR029044">
    <property type="entry name" value="Nucleotide-diphossugar_trans"/>
</dbReference>
<keyword evidence="3" id="KW-1185">Reference proteome</keyword>
<reference evidence="2 3" key="1">
    <citation type="submission" date="2023-07" db="EMBL/GenBank/DDBJ databases">
        <title>Sorghum-associated microbial communities from plants grown in Nebraska, USA.</title>
        <authorList>
            <person name="Schachtman D."/>
        </authorList>
    </citation>
    <scope>NUCLEOTIDE SEQUENCE [LARGE SCALE GENOMIC DNA]</scope>
    <source>
        <strain evidence="2 3">3262</strain>
    </source>
</reference>
<proteinExistence type="predicted"/>
<dbReference type="CDD" id="cd00761">
    <property type="entry name" value="Glyco_tranf_GTA_type"/>
    <property type="match status" value="1"/>
</dbReference>
<feature type="domain" description="Glycosyltransferase 2-like" evidence="1">
    <location>
        <begin position="8"/>
        <end position="135"/>
    </location>
</feature>
<dbReference type="RefSeq" id="WP_310091048.1">
    <property type="nucleotide sequence ID" value="NZ_JAVDUU010000001.1"/>
</dbReference>
<evidence type="ECO:0000313" key="2">
    <source>
        <dbReference type="EMBL" id="MDR6940417.1"/>
    </source>
</evidence>
<dbReference type="InterPro" id="IPR050834">
    <property type="entry name" value="Glycosyltransf_2"/>
</dbReference>
<dbReference type="PANTHER" id="PTHR43685:SF2">
    <property type="entry name" value="GLYCOSYLTRANSFERASE 2-LIKE DOMAIN-CONTAINING PROTEIN"/>
    <property type="match status" value="1"/>
</dbReference>
<dbReference type="InterPro" id="IPR001173">
    <property type="entry name" value="Glyco_trans_2-like"/>
</dbReference>
<protein>
    <submittedName>
        <fullName evidence="2">Glycosyltransferase involved in cell wall biosynthesis</fullName>
    </submittedName>
</protein>
<dbReference type="EMBL" id="JAVDUU010000001">
    <property type="protein sequence ID" value="MDR6940417.1"/>
    <property type="molecule type" value="Genomic_DNA"/>
</dbReference>
<organism evidence="2 3">
    <name type="scientific">Mucilaginibacter pocheonensis</name>
    <dbReference type="NCBI Taxonomy" id="398050"/>
    <lineage>
        <taxon>Bacteria</taxon>
        <taxon>Pseudomonadati</taxon>
        <taxon>Bacteroidota</taxon>
        <taxon>Sphingobacteriia</taxon>
        <taxon>Sphingobacteriales</taxon>
        <taxon>Sphingobacteriaceae</taxon>
        <taxon>Mucilaginibacter</taxon>
    </lineage>
</organism>
<dbReference type="SUPFAM" id="SSF53448">
    <property type="entry name" value="Nucleotide-diphospho-sugar transferases"/>
    <property type="match status" value="1"/>
</dbReference>
<evidence type="ECO:0000313" key="3">
    <source>
        <dbReference type="Proteomes" id="UP001247620"/>
    </source>
</evidence>
<dbReference type="PANTHER" id="PTHR43685">
    <property type="entry name" value="GLYCOSYLTRANSFERASE"/>
    <property type="match status" value="1"/>
</dbReference>
<dbReference type="Pfam" id="PF00535">
    <property type="entry name" value="Glycos_transf_2"/>
    <property type="match status" value="1"/>
</dbReference>
<dbReference type="Proteomes" id="UP001247620">
    <property type="component" value="Unassembled WGS sequence"/>
</dbReference>
<evidence type="ECO:0000259" key="1">
    <source>
        <dbReference type="Pfam" id="PF00535"/>
    </source>
</evidence>
<comment type="caution">
    <text evidence="2">The sequence shown here is derived from an EMBL/GenBank/DDBJ whole genome shotgun (WGS) entry which is preliminary data.</text>
</comment>
<dbReference type="Gene3D" id="3.90.550.10">
    <property type="entry name" value="Spore Coat Polysaccharide Biosynthesis Protein SpsA, Chain A"/>
    <property type="match status" value="1"/>
</dbReference>